<gene>
    <name evidence="2" type="ORF">NDU88_002515</name>
</gene>
<protein>
    <submittedName>
        <fullName evidence="2">Uncharacterized protein</fullName>
    </submittedName>
</protein>
<reference evidence="2" key="1">
    <citation type="journal article" date="2022" name="bioRxiv">
        <title>Sequencing and chromosome-scale assembly of the giantPleurodeles waltlgenome.</title>
        <authorList>
            <person name="Brown T."/>
            <person name="Elewa A."/>
            <person name="Iarovenko S."/>
            <person name="Subramanian E."/>
            <person name="Araus A.J."/>
            <person name="Petzold A."/>
            <person name="Susuki M."/>
            <person name="Suzuki K.-i.T."/>
            <person name="Hayashi T."/>
            <person name="Toyoda A."/>
            <person name="Oliveira C."/>
            <person name="Osipova E."/>
            <person name="Leigh N.D."/>
            <person name="Simon A."/>
            <person name="Yun M.H."/>
        </authorList>
    </citation>
    <scope>NUCLEOTIDE SEQUENCE</scope>
    <source>
        <strain evidence="2">20211129_DDA</strain>
        <tissue evidence="2">Liver</tissue>
    </source>
</reference>
<sequence>MDLGSPSRRHKRKRRLHSRQRQSSTKTGPPTAEDPQEDEQRVVAAVASMGGSSLSNMSPTREMSKEQTESDSKSTASAHSSMLLPVVTLGTADELM</sequence>
<comment type="caution">
    <text evidence="2">The sequence shown here is derived from an EMBL/GenBank/DDBJ whole genome shotgun (WGS) entry which is preliminary data.</text>
</comment>
<feature type="compositionally biased region" description="Basic and acidic residues" evidence="1">
    <location>
        <begin position="62"/>
        <end position="72"/>
    </location>
</feature>
<name>A0AAV7SAQ6_PLEWA</name>
<dbReference type="Proteomes" id="UP001066276">
    <property type="component" value="Chromosome 4_2"/>
</dbReference>
<dbReference type="EMBL" id="JANPWB010000008">
    <property type="protein sequence ID" value="KAJ1162036.1"/>
    <property type="molecule type" value="Genomic_DNA"/>
</dbReference>
<accession>A0AAV7SAQ6</accession>
<dbReference type="AlphaFoldDB" id="A0AAV7SAQ6"/>
<keyword evidence="3" id="KW-1185">Reference proteome</keyword>
<evidence type="ECO:0000313" key="3">
    <source>
        <dbReference type="Proteomes" id="UP001066276"/>
    </source>
</evidence>
<feature type="compositionally biased region" description="Basic residues" evidence="1">
    <location>
        <begin position="7"/>
        <end position="20"/>
    </location>
</feature>
<feature type="compositionally biased region" description="Polar residues" evidence="1">
    <location>
        <begin position="50"/>
        <end position="61"/>
    </location>
</feature>
<organism evidence="2 3">
    <name type="scientific">Pleurodeles waltl</name>
    <name type="common">Iberian ribbed newt</name>
    <dbReference type="NCBI Taxonomy" id="8319"/>
    <lineage>
        <taxon>Eukaryota</taxon>
        <taxon>Metazoa</taxon>
        <taxon>Chordata</taxon>
        <taxon>Craniata</taxon>
        <taxon>Vertebrata</taxon>
        <taxon>Euteleostomi</taxon>
        <taxon>Amphibia</taxon>
        <taxon>Batrachia</taxon>
        <taxon>Caudata</taxon>
        <taxon>Salamandroidea</taxon>
        <taxon>Salamandridae</taxon>
        <taxon>Pleurodelinae</taxon>
        <taxon>Pleurodeles</taxon>
    </lineage>
</organism>
<evidence type="ECO:0000313" key="2">
    <source>
        <dbReference type="EMBL" id="KAJ1162036.1"/>
    </source>
</evidence>
<evidence type="ECO:0000256" key="1">
    <source>
        <dbReference type="SAM" id="MobiDB-lite"/>
    </source>
</evidence>
<proteinExistence type="predicted"/>
<feature type="region of interest" description="Disordered" evidence="1">
    <location>
        <begin position="1"/>
        <end position="96"/>
    </location>
</feature>